<dbReference type="AlphaFoldDB" id="J6ENT8"/>
<name>J6ENT8_TRIAS</name>
<dbReference type="KEGG" id="tasa:A1Q1_05426"/>
<feature type="compositionally biased region" description="Low complexity" evidence="2">
    <location>
        <begin position="98"/>
        <end position="111"/>
    </location>
</feature>
<evidence type="ECO:0000256" key="1">
    <source>
        <dbReference type="SAM" id="Coils"/>
    </source>
</evidence>
<keyword evidence="1" id="KW-0175">Coiled coil</keyword>
<feature type="region of interest" description="Disordered" evidence="2">
    <location>
        <begin position="83"/>
        <end position="111"/>
    </location>
</feature>
<evidence type="ECO:0000256" key="2">
    <source>
        <dbReference type="SAM" id="MobiDB-lite"/>
    </source>
</evidence>
<dbReference type="RefSeq" id="XP_014177633.1">
    <property type="nucleotide sequence ID" value="XM_014322158.1"/>
</dbReference>
<evidence type="ECO:0000313" key="3">
    <source>
        <dbReference type="EMBL" id="EJT46044.1"/>
    </source>
</evidence>
<evidence type="ECO:0000313" key="4">
    <source>
        <dbReference type="Proteomes" id="UP000002748"/>
    </source>
</evidence>
<accession>J6ENT8</accession>
<dbReference type="GeneID" id="25988938"/>
<comment type="caution">
    <text evidence="3">The sequence shown here is derived from an EMBL/GenBank/DDBJ whole genome shotgun (WGS) entry which is preliminary data.</text>
</comment>
<proteinExistence type="predicted"/>
<reference evidence="3 4" key="1">
    <citation type="journal article" date="2012" name="Eukaryot. Cell">
        <title>Draft genome sequence of CBS 2479, the standard type strain of Trichosporon asahii.</title>
        <authorList>
            <person name="Yang R.Y."/>
            <person name="Li H.T."/>
            <person name="Zhu H."/>
            <person name="Zhou G.P."/>
            <person name="Wang M."/>
            <person name="Wang L."/>
        </authorList>
    </citation>
    <scope>NUCLEOTIDE SEQUENCE [LARGE SCALE GENOMIC DNA]</scope>
    <source>
        <strain evidence="4">ATCC 90039 / CBS 2479 / JCM 2466 / KCTC 7840 / NCYC 2677 / UAMH 7654</strain>
    </source>
</reference>
<dbReference type="EMBL" id="ALBS01000308">
    <property type="protein sequence ID" value="EJT46044.1"/>
    <property type="molecule type" value="Genomic_DNA"/>
</dbReference>
<dbReference type="VEuPathDB" id="FungiDB:A1Q1_05426"/>
<dbReference type="HOGENOM" id="CLU_2374269_0_0_1"/>
<gene>
    <name evidence="3" type="ORF">A1Q1_05426</name>
</gene>
<sequence length="111" mass="12857">MPNYNFNFRFFAHTTDVAEYIHKRREDEEEGETQLNQIKERKLRERAKLEEEFRTAKAERDKINPNLLEEQLEIAEYTADRTGVGYPVPHKKDENPESVGSAGSAGISRSS</sequence>
<protein>
    <submittedName>
        <fullName evidence="3">Uncharacterized protein</fullName>
    </submittedName>
</protein>
<feature type="coiled-coil region" evidence="1">
    <location>
        <begin position="32"/>
        <end position="59"/>
    </location>
</feature>
<organism evidence="3 4">
    <name type="scientific">Trichosporon asahii var. asahii (strain ATCC 90039 / CBS 2479 / JCM 2466 / KCTC 7840 / NBRC 103889/ NCYC 2677 / UAMH 7654)</name>
    <name type="common">Yeast</name>
    <dbReference type="NCBI Taxonomy" id="1186058"/>
    <lineage>
        <taxon>Eukaryota</taxon>
        <taxon>Fungi</taxon>
        <taxon>Dikarya</taxon>
        <taxon>Basidiomycota</taxon>
        <taxon>Agaricomycotina</taxon>
        <taxon>Tremellomycetes</taxon>
        <taxon>Trichosporonales</taxon>
        <taxon>Trichosporonaceae</taxon>
        <taxon>Trichosporon</taxon>
    </lineage>
</organism>
<dbReference type="Proteomes" id="UP000002748">
    <property type="component" value="Unassembled WGS sequence"/>
</dbReference>